<dbReference type="InterPro" id="IPR023346">
    <property type="entry name" value="Lysozyme-like_dom_sf"/>
</dbReference>
<evidence type="ECO:0000313" key="4">
    <source>
        <dbReference type="Proteomes" id="UP000068447"/>
    </source>
</evidence>
<dbReference type="Gene3D" id="1.10.8.350">
    <property type="entry name" value="Bacterial muramidase"/>
    <property type="match status" value="1"/>
</dbReference>
<dbReference type="PANTHER" id="PTHR30163:SF8">
    <property type="entry name" value="LYTIC MUREIN TRANSGLYCOSYLASE"/>
    <property type="match status" value="1"/>
</dbReference>
<dbReference type="NCBIfam" id="TIGR02283">
    <property type="entry name" value="MltB_2"/>
    <property type="match status" value="1"/>
</dbReference>
<gene>
    <name evidence="3" type="ORF">AT746_07685</name>
</gene>
<dbReference type="PANTHER" id="PTHR30163">
    <property type="entry name" value="MEMBRANE-BOUND LYTIC MUREIN TRANSGLYCOSYLASE B"/>
    <property type="match status" value="1"/>
</dbReference>
<feature type="chain" id="PRO_5006835376" evidence="1">
    <location>
        <begin position="18"/>
        <end position="322"/>
    </location>
</feature>
<protein>
    <submittedName>
        <fullName evidence="3">Lytic transglycosylase</fullName>
    </submittedName>
</protein>
<name>A0A0U2ZGM1_9ALTE</name>
<dbReference type="InterPro" id="IPR031304">
    <property type="entry name" value="SLT_2"/>
</dbReference>
<sequence length="322" mass="36761">MTRVLCVLAFVISTAVAAKPSFDEYVATLKQEAIEQGYEKEFVEQAFADIKFYERAVSSDKNQPEFKLTLDKYLSTRVPDWKVKQAVEKYREHQQVLEQVGEKFGVQPRFIVALWGNESNFGRIQGDYPVVSALATLAYEGRREALFKKQLFAALKILEQGHISKEQFLGSWAGAMGQSQFMPTSFNAYAYDFDGDGKKDIWQNPADVFASIANYLKSAGWDDSLTWGRQVSLPEDFDYSLAGLDKDKMKRLSEWQELGVRRYDGSDLPGRDVRASLIMPDDEKGRIFLVYKNFHSLMNWNRSTYFGSAVGYLSDRINAELN</sequence>
<dbReference type="InterPro" id="IPR043426">
    <property type="entry name" value="MltB-like"/>
</dbReference>
<proteinExistence type="predicted"/>
<reference evidence="3 4" key="1">
    <citation type="submission" date="2015-12" db="EMBL/GenBank/DDBJ databases">
        <title>Complete genome of Lacimicrobium alkaliphilum KCTC 32984.</title>
        <authorList>
            <person name="Kim S.-G."/>
            <person name="Lee Y.-J."/>
        </authorList>
    </citation>
    <scope>NUCLEOTIDE SEQUENCE [LARGE SCALE GENOMIC DNA]</scope>
    <source>
        <strain evidence="3 4">YelD216</strain>
    </source>
</reference>
<feature type="signal peptide" evidence="1">
    <location>
        <begin position="1"/>
        <end position="17"/>
    </location>
</feature>
<dbReference type="STRING" id="1526571.AT746_07685"/>
<feature type="domain" description="Transglycosylase SLT" evidence="2">
    <location>
        <begin position="21"/>
        <end position="315"/>
    </location>
</feature>
<dbReference type="KEGG" id="lal:AT746_07685"/>
<keyword evidence="1" id="KW-0732">Signal</keyword>
<dbReference type="RefSeq" id="WP_062478661.1">
    <property type="nucleotide sequence ID" value="NZ_CP013650.1"/>
</dbReference>
<evidence type="ECO:0000259" key="2">
    <source>
        <dbReference type="Pfam" id="PF13406"/>
    </source>
</evidence>
<dbReference type="OrthoDB" id="9772911at2"/>
<evidence type="ECO:0000313" key="3">
    <source>
        <dbReference type="EMBL" id="ALS98151.1"/>
    </source>
</evidence>
<dbReference type="InterPro" id="IPR011970">
    <property type="entry name" value="MltB_2"/>
</dbReference>
<dbReference type="GO" id="GO:0009253">
    <property type="term" value="P:peptidoglycan catabolic process"/>
    <property type="evidence" value="ECO:0007669"/>
    <property type="project" value="TreeGrafter"/>
</dbReference>
<dbReference type="Pfam" id="PF13406">
    <property type="entry name" value="SLT_2"/>
    <property type="match status" value="1"/>
</dbReference>
<dbReference type="SUPFAM" id="SSF53955">
    <property type="entry name" value="Lysozyme-like"/>
    <property type="match status" value="1"/>
</dbReference>
<dbReference type="Gene3D" id="1.10.530.10">
    <property type="match status" value="1"/>
</dbReference>
<dbReference type="Proteomes" id="UP000068447">
    <property type="component" value="Chromosome"/>
</dbReference>
<evidence type="ECO:0000256" key="1">
    <source>
        <dbReference type="SAM" id="SignalP"/>
    </source>
</evidence>
<dbReference type="GO" id="GO:0008933">
    <property type="term" value="F:peptidoglycan lytic transglycosylase activity"/>
    <property type="evidence" value="ECO:0007669"/>
    <property type="project" value="TreeGrafter"/>
</dbReference>
<dbReference type="CDD" id="cd13399">
    <property type="entry name" value="Slt35-like"/>
    <property type="match status" value="1"/>
</dbReference>
<keyword evidence="4" id="KW-1185">Reference proteome</keyword>
<accession>A0A0U2ZGM1</accession>
<dbReference type="EMBL" id="CP013650">
    <property type="protein sequence ID" value="ALS98151.1"/>
    <property type="molecule type" value="Genomic_DNA"/>
</dbReference>
<dbReference type="AlphaFoldDB" id="A0A0U2ZGM1"/>
<dbReference type="FunFam" id="1.10.8.350:FF:000001">
    <property type="entry name" value="Lytic murein transglycosylase B"/>
    <property type="match status" value="1"/>
</dbReference>
<organism evidence="3 4">
    <name type="scientific">Lacimicrobium alkaliphilum</name>
    <dbReference type="NCBI Taxonomy" id="1526571"/>
    <lineage>
        <taxon>Bacteria</taxon>
        <taxon>Pseudomonadati</taxon>
        <taxon>Pseudomonadota</taxon>
        <taxon>Gammaproteobacteria</taxon>
        <taxon>Alteromonadales</taxon>
        <taxon>Alteromonadaceae</taxon>
        <taxon>Lacimicrobium</taxon>
    </lineage>
</organism>